<sequence>MMFPEASVPALPPSSASPEVPRHQAQQSQLAAYRRAKGPAGRPICSSLPAACLWEAGRTPIQVAEVPATGRPGPAGKLARLTSVPICQPVPDECAGHPGPATSGCQPSWSSKASEALALSPLLSLPHSLLRSEMLLQRP</sequence>
<dbReference type="EMBL" id="OX596098">
    <property type="protein sequence ID" value="CAI9695308.1"/>
    <property type="molecule type" value="Genomic_DNA"/>
</dbReference>
<evidence type="ECO:0000313" key="2">
    <source>
        <dbReference type="Proteomes" id="UP001162501"/>
    </source>
</evidence>
<dbReference type="Proteomes" id="UP001162501">
    <property type="component" value="Chromosome 14"/>
</dbReference>
<gene>
    <name evidence="1" type="ORF">MRATA1EN3_LOCUS6521</name>
</gene>
<evidence type="ECO:0000313" key="1">
    <source>
        <dbReference type="EMBL" id="CAI9695308.1"/>
    </source>
</evidence>
<protein>
    <submittedName>
        <fullName evidence="1">Uncharacterized protein</fullName>
    </submittedName>
</protein>
<name>A0ACB0E4B9_RANTA</name>
<reference evidence="1" key="1">
    <citation type="submission" date="2023-05" db="EMBL/GenBank/DDBJ databases">
        <authorList>
            <consortium name="ELIXIR-Norway"/>
        </authorList>
    </citation>
    <scope>NUCLEOTIDE SEQUENCE</scope>
</reference>
<proteinExistence type="predicted"/>
<accession>A0ACB0E4B9</accession>
<organism evidence="1 2">
    <name type="scientific">Rangifer tarandus platyrhynchus</name>
    <name type="common">Svalbard reindeer</name>
    <dbReference type="NCBI Taxonomy" id="3082113"/>
    <lineage>
        <taxon>Eukaryota</taxon>
        <taxon>Metazoa</taxon>
        <taxon>Chordata</taxon>
        <taxon>Craniata</taxon>
        <taxon>Vertebrata</taxon>
        <taxon>Euteleostomi</taxon>
        <taxon>Mammalia</taxon>
        <taxon>Eutheria</taxon>
        <taxon>Laurasiatheria</taxon>
        <taxon>Artiodactyla</taxon>
        <taxon>Ruminantia</taxon>
        <taxon>Pecora</taxon>
        <taxon>Cervidae</taxon>
        <taxon>Odocoileinae</taxon>
        <taxon>Rangifer</taxon>
    </lineage>
</organism>